<evidence type="ECO:0000256" key="10">
    <source>
        <dbReference type="ARBA" id="ARBA00022989"/>
    </source>
</evidence>
<evidence type="ECO:0000256" key="9">
    <source>
        <dbReference type="ARBA" id="ARBA00022692"/>
    </source>
</evidence>
<comment type="catalytic activity">
    <reaction evidence="15">
        <text>a CDP-1,2-diacyl-sn-glycerol + sn-glycerol 3-phosphate = a 1,2-diacyl-sn-glycero-3-phospho-(1'-sn-glycero-3'-phosphate) + CMP + H(+)</text>
        <dbReference type="Rhea" id="RHEA:12593"/>
        <dbReference type="ChEBI" id="CHEBI:15378"/>
        <dbReference type="ChEBI" id="CHEBI:57597"/>
        <dbReference type="ChEBI" id="CHEBI:58332"/>
        <dbReference type="ChEBI" id="CHEBI:60110"/>
        <dbReference type="ChEBI" id="CHEBI:60377"/>
        <dbReference type="EC" id="2.7.8.5"/>
    </reaction>
</comment>
<evidence type="ECO:0000256" key="15">
    <source>
        <dbReference type="ARBA" id="ARBA00048586"/>
    </source>
</evidence>
<gene>
    <name evidence="19" type="ORF">SAMN05216258_104332</name>
</gene>
<dbReference type="Gene3D" id="1.20.120.1760">
    <property type="match status" value="1"/>
</dbReference>
<keyword evidence="7" id="KW-0444">Lipid biosynthesis</keyword>
<dbReference type="EC" id="2.7.8.5" evidence="5 16"/>
<keyword evidence="14" id="KW-1208">Phospholipid metabolism</keyword>
<reference evidence="19 20" key="1">
    <citation type="submission" date="2016-10" db="EMBL/GenBank/DDBJ databases">
        <authorList>
            <person name="de Groot N.N."/>
        </authorList>
    </citation>
    <scope>NUCLEOTIDE SEQUENCE [LARGE SCALE GENOMIC DNA]</scope>
    <source>
        <strain evidence="19 20">CGMCC 1.11030</strain>
    </source>
</reference>
<keyword evidence="8 17" id="KW-0808">Transferase</keyword>
<dbReference type="InterPro" id="IPR004570">
    <property type="entry name" value="Phosphatidylglycerol_P_synth"/>
</dbReference>
<evidence type="ECO:0000256" key="8">
    <source>
        <dbReference type="ARBA" id="ARBA00022679"/>
    </source>
</evidence>
<dbReference type="GO" id="GO:0016020">
    <property type="term" value="C:membrane"/>
    <property type="evidence" value="ECO:0007669"/>
    <property type="project" value="UniProtKB-SubCell"/>
</dbReference>
<evidence type="ECO:0000256" key="14">
    <source>
        <dbReference type="ARBA" id="ARBA00023264"/>
    </source>
</evidence>
<dbReference type="PROSITE" id="PS00379">
    <property type="entry name" value="CDP_ALCOHOL_P_TRANSF"/>
    <property type="match status" value="1"/>
</dbReference>
<protein>
    <recommendedName>
        <fullName evidence="6 16">CDP-diacylglycerol--glycerol-3-phosphate 3-phosphatidyltransferase</fullName>
        <ecNumber evidence="5 16">2.7.8.5</ecNumber>
    </recommendedName>
</protein>
<dbReference type="Pfam" id="PF01066">
    <property type="entry name" value="CDP-OH_P_transf"/>
    <property type="match status" value="1"/>
</dbReference>
<evidence type="ECO:0000313" key="19">
    <source>
        <dbReference type="EMBL" id="SFI11483.1"/>
    </source>
</evidence>
<keyword evidence="20" id="KW-1185">Reference proteome</keyword>
<feature type="transmembrane region" description="Helical" evidence="18">
    <location>
        <begin position="151"/>
        <end position="172"/>
    </location>
</feature>
<dbReference type="EMBL" id="FOQH01000004">
    <property type="protein sequence ID" value="SFI11483.1"/>
    <property type="molecule type" value="Genomic_DNA"/>
</dbReference>
<name>A0A1I3FJT8_9RHOB</name>
<sequence length="185" mass="20089">MPLTIPNLLTLLRLFAAPAVALVFVVLPRPLADAVAVTLFLGASLTDFLDGWIARRWNQQSEFGRMLDPIADKAMVTIALAVLMMLFGLDPWLLVPAAAIFLRETAVSGLREHLAGRVTIHVTQLAKWKTTVQMIAIGALFLAPWGDWARVGGLALIWLAAALTVITGVEYFRKALASPTMKEGS</sequence>
<evidence type="ECO:0000256" key="13">
    <source>
        <dbReference type="ARBA" id="ARBA00023209"/>
    </source>
</evidence>
<comment type="similarity">
    <text evidence="4 17">Belongs to the CDP-alcohol phosphatidyltransferase class-I family.</text>
</comment>
<evidence type="ECO:0000256" key="4">
    <source>
        <dbReference type="ARBA" id="ARBA00010441"/>
    </source>
</evidence>
<accession>A0A1I3FJT8</accession>
<organism evidence="19 20">
    <name type="scientific">Albimonas pacifica</name>
    <dbReference type="NCBI Taxonomy" id="1114924"/>
    <lineage>
        <taxon>Bacteria</taxon>
        <taxon>Pseudomonadati</taxon>
        <taxon>Pseudomonadota</taxon>
        <taxon>Alphaproteobacteria</taxon>
        <taxon>Rhodobacterales</taxon>
        <taxon>Paracoccaceae</taxon>
        <taxon>Albimonas</taxon>
    </lineage>
</organism>
<evidence type="ECO:0000256" key="17">
    <source>
        <dbReference type="RuleBase" id="RU003750"/>
    </source>
</evidence>
<evidence type="ECO:0000256" key="11">
    <source>
        <dbReference type="ARBA" id="ARBA00023098"/>
    </source>
</evidence>
<dbReference type="OrthoDB" id="9796672at2"/>
<keyword evidence="9 18" id="KW-0812">Transmembrane</keyword>
<proteinExistence type="inferred from homology"/>
<dbReference type="InterPro" id="IPR048254">
    <property type="entry name" value="CDP_ALCOHOL_P_TRANSF_CS"/>
</dbReference>
<keyword evidence="10 18" id="KW-1133">Transmembrane helix</keyword>
<evidence type="ECO:0000256" key="12">
    <source>
        <dbReference type="ARBA" id="ARBA00023136"/>
    </source>
</evidence>
<dbReference type="STRING" id="1114924.SAMN05216258_104332"/>
<dbReference type="GO" id="GO:0046474">
    <property type="term" value="P:glycerophospholipid biosynthetic process"/>
    <property type="evidence" value="ECO:0007669"/>
    <property type="project" value="TreeGrafter"/>
</dbReference>
<keyword evidence="12 18" id="KW-0472">Membrane</keyword>
<comment type="pathway">
    <text evidence="3">Lipid metabolism.</text>
</comment>
<evidence type="ECO:0000256" key="16">
    <source>
        <dbReference type="NCBIfam" id="TIGR00560"/>
    </source>
</evidence>
<dbReference type="PANTHER" id="PTHR14269">
    <property type="entry name" value="CDP-DIACYLGLYCEROL--GLYCEROL-3-PHOSPHATE 3-PHOSPHATIDYLTRANSFERASE-RELATED"/>
    <property type="match status" value="1"/>
</dbReference>
<evidence type="ECO:0000256" key="3">
    <source>
        <dbReference type="ARBA" id="ARBA00005189"/>
    </source>
</evidence>
<dbReference type="PANTHER" id="PTHR14269:SF62">
    <property type="entry name" value="CDP-DIACYLGLYCEROL--GLYCEROL-3-PHOSPHATE 3-PHOSPHATIDYLTRANSFERASE 1, CHLOROPLASTIC"/>
    <property type="match status" value="1"/>
</dbReference>
<dbReference type="InterPro" id="IPR000462">
    <property type="entry name" value="CDP-OH_P_trans"/>
</dbReference>
<feature type="transmembrane region" description="Helical" evidence="18">
    <location>
        <begin position="31"/>
        <end position="53"/>
    </location>
</feature>
<feature type="transmembrane region" description="Helical" evidence="18">
    <location>
        <begin position="74"/>
        <end position="102"/>
    </location>
</feature>
<dbReference type="Proteomes" id="UP000199377">
    <property type="component" value="Unassembled WGS sequence"/>
</dbReference>
<evidence type="ECO:0000256" key="18">
    <source>
        <dbReference type="SAM" id="Phobius"/>
    </source>
</evidence>
<comment type="pathway">
    <text evidence="2">Phospholipid metabolism; phosphatidylglycerol biosynthesis; phosphatidylglycerol from CDP-diacylglycerol: step 1/2.</text>
</comment>
<dbReference type="GO" id="GO:0008444">
    <property type="term" value="F:CDP-diacylglycerol-glycerol-3-phosphate 3-phosphatidyltransferase activity"/>
    <property type="evidence" value="ECO:0007669"/>
    <property type="project" value="UniProtKB-UniRule"/>
</dbReference>
<keyword evidence="13" id="KW-0594">Phospholipid biosynthesis</keyword>
<dbReference type="InterPro" id="IPR043130">
    <property type="entry name" value="CDP-OH_PTrfase_TM_dom"/>
</dbReference>
<evidence type="ECO:0000256" key="2">
    <source>
        <dbReference type="ARBA" id="ARBA00005042"/>
    </source>
</evidence>
<evidence type="ECO:0000313" key="20">
    <source>
        <dbReference type="Proteomes" id="UP000199377"/>
    </source>
</evidence>
<dbReference type="PIRSF" id="PIRSF000847">
    <property type="entry name" value="Phos_ph_gly_syn"/>
    <property type="match status" value="1"/>
</dbReference>
<evidence type="ECO:0000256" key="5">
    <source>
        <dbReference type="ARBA" id="ARBA00013170"/>
    </source>
</evidence>
<dbReference type="RefSeq" id="WP_092859619.1">
    <property type="nucleotide sequence ID" value="NZ_FOQH01000004.1"/>
</dbReference>
<dbReference type="AlphaFoldDB" id="A0A1I3FJT8"/>
<evidence type="ECO:0000256" key="1">
    <source>
        <dbReference type="ARBA" id="ARBA00004141"/>
    </source>
</evidence>
<keyword evidence="11" id="KW-0443">Lipid metabolism</keyword>
<evidence type="ECO:0000256" key="6">
    <source>
        <dbReference type="ARBA" id="ARBA00014944"/>
    </source>
</evidence>
<evidence type="ECO:0000256" key="7">
    <source>
        <dbReference type="ARBA" id="ARBA00022516"/>
    </source>
</evidence>
<comment type="subcellular location">
    <subcellularLocation>
        <location evidence="1">Membrane</location>
        <topology evidence="1">Multi-pass membrane protein</topology>
    </subcellularLocation>
</comment>
<dbReference type="InterPro" id="IPR050324">
    <property type="entry name" value="CDP-alcohol_PTase-I"/>
</dbReference>
<dbReference type="NCBIfam" id="TIGR00560">
    <property type="entry name" value="pgsA"/>
    <property type="match status" value="1"/>
</dbReference>